<dbReference type="GO" id="GO:0003677">
    <property type="term" value="F:DNA binding"/>
    <property type="evidence" value="ECO:0007669"/>
    <property type="project" value="UniProtKB-KW"/>
</dbReference>
<reference evidence="5 6" key="1">
    <citation type="journal article" date="2010" name="Proc. Natl. Acad. Sci. U.S.A.">
        <title>Enigmatic, ultrasmall, uncultivated Archaea.</title>
        <authorList>
            <person name="Baker B.J."/>
            <person name="Comolli L.R."/>
            <person name="Dick G.J."/>
            <person name="Hauser L.J."/>
            <person name="Hyatt D."/>
            <person name="Dill B.D."/>
            <person name="Land M.L."/>
            <person name="Verberkmoes N.C."/>
            <person name="Hettich R.L."/>
            <person name="Banfield J.F."/>
        </authorList>
    </citation>
    <scope>NUCLEOTIDE SEQUENCE [LARGE SCALE GENOMIC DNA]</scope>
</reference>
<dbReference type="Proteomes" id="UP000009375">
    <property type="component" value="Unassembled WGS sequence"/>
</dbReference>
<keyword evidence="2" id="KW-0238">DNA-binding</keyword>
<dbReference type="PROSITE" id="PS51118">
    <property type="entry name" value="HTH_HXLR"/>
    <property type="match status" value="1"/>
</dbReference>
<evidence type="ECO:0000313" key="6">
    <source>
        <dbReference type="Proteomes" id="UP000009375"/>
    </source>
</evidence>
<evidence type="ECO:0000256" key="1">
    <source>
        <dbReference type="ARBA" id="ARBA00023015"/>
    </source>
</evidence>
<evidence type="ECO:0000259" key="4">
    <source>
        <dbReference type="PROSITE" id="PS51118"/>
    </source>
</evidence>
<dbReference type="InterPro" id="IPR036390">
    <property type="entry name" value="WH_DNA-bd_sf"/>
</dbReference>
<dbReference type="InterPro" id="IPR002577">
    <property type="entry name" value="HTH_HxlR"/>
</dbReference>
<evidence type="ECO:0000313" key="5">
    <source>
        <dbReference type="EMBL" id="EEZ92539.1"/>
    </source>
</evidence>
<dbReference type="Pfam" id="PF01638">
    <property type="entry name" value="HxlR"/>
    <property type="match status" value="1"/>
</dbReference>
<dbReference type="PANTHER" id="PTHR33204">
    <property type="entry name" value="TRANSCRIPTIONAL REGULATOR, MARR FAMILY"/>
    <property type="match status" value="1"/>
</dbReference>
<feature type="domain" description="HTH hxlR-type" evidence="4">
    <location>
        <begin position="3"/>
        <end position="103"/>
    </location>
</feature>
<keyword evidence="3" id="KW-0804">Transcription</keyword>
<dbReference type="AlphaFoldDB" id="D2EGK2"/>
<dbReference type="InterPro" id="IPR036388">
    <property type="entry name" value="WH-like_DNA-bd_sf"/>
</dbReference>
<keyword evidence="1" id="KW-0805">Transcription regulation</keyword>
<dbReference type="PANTHER" id="PTHR33204:SF18">
    <property type="entry name" value="TRANSCRIPTIONAL REGULATORY PROTEIN"/>
    <property type="match status" value="1"/>
</dbReference>
<evidence type="ECO:0000256" key="2">
    <source>
        <dbReference type="ARBA" id="ARBA00023125"/>
    </source>
</evidence>
<accession>D2EGK2</accession>
<dbReference type="SUPFAM" id="SSF46785">
    <property type="entry name" value="Winged helix' DNA-binding domain"/>
    <property type="match status" value="1"/>
</dbReference>
<evidence type="ECO:0000256" key="3">
    <source>
        <dbReference type="ARBA" id="ARBA00023163"/>
    </source>
</evidence>
<name>D2EGK2_PARA4</name>
<dbReference type="Gene3D" id="1.10.10.10">
    <property type="entry name" value="Winged helix-like DNA-binding domain superfamily/Winged helix DNA-binding domain"/>
    <property type="match status" value="1"/>
</dbReference>
<dbReference type="EMBL" id="GG730075">
    <property type="protein sequence ID" value="EEZ92539.1"/>
    <property type="molecule type" value="Genomic_DNA"/>
</dbReference>
<organism evidence="5 6">
    <name type="scientific">Candidatus Parvarchaeum acidiphilum ARMAN-4</name>
    <dbReference type="NCBI Taxonomy" id="662760"/>
    <lineage>
        <taxon>Archaea</taxon>
        <taxon>Candidatus Parvarchaeota</taxon>
        <taxon>Candidatus Parvarchaeum</taxon>
    </lineage>
</organism>
<protein>
    <submittedName>
        <fullName evidence="5">Transcriptional regulator, HxlR family</fullName>
    </submittedName>
</protein>
<proteinExistence type="predicted"/>
<sequence>MACSTIELLNILGKKWDATILEEINENEGINFDKLLSLNPNIYPKTLNKALKDLIKTNLITKNIFYKNKIKRSEYKMTDAGKELISIFESFKNNIKCNNSDGIKDCRTCEKGPNSNNLMGRHLIKTEKDL</sequence>
<gene>
    <name evidence="5" type="ORF">BJBARM4_0901</name>
</gene>